<sequence length="184" mass="19636">MSVHDHDSSGAAHSDRPLGPVDAAPLHAAVDALAAALHEYVDTAVGVRGEFGSHEADEDPRVLALEARVGTLNAELYDRLHDRLGLHADLTSMAWDAGEHVHEVVDPDAPPVPETAEVFHLGFVISPPQGTSDVTMDSVLDLLDQGGESLVVRLVDAGFEVVEWATSRGEPADFDGFDDDEDDE</sequence>
<proteinExistence type="predicted"/>
<organism evidence="1 2">
    <name type="scientific">Cellulomonas fimi</name>
    <dbReference type="NCBI Taxonomy" id="1708"/>
    <lineage>
        <taxon>Bacteria</taxon>
        <taxon>Bacillati</taxon>
        <taxon>Actinomycetota</taxon>
        <taxon>Actinomycetes</taxon>
        <taxon>Micrococcales</taxon>
        <taxon>Cellulomonadaceae</taxon>
        <taxon>Cellulomonas</taxon>
    </lineage>
</organism>
<dbReference type="RefSeq" id="WP_169324290.1">
    <property type="nucleotide sequence ID" value="NZ_JABCJJ010000007.1"/>
</dbReference>
<name>A0A7Y0LY05_CELFI</name>
<evidence type="ECO:0000313" key="2">
    <source>
        <dbReference type="Proteomes" id="UP000562124"/>
    </source>
</evidence>
<dbReference type="EMBL" id="JABCJJ010000007">
    <property type="protein sequence ID" value="NMR19924.1"/>
    <property type="molecule type" value="Genomic_DNA"/>
</dbReference>
<comment type="caution">
    <text evidence="1">The sequence shown here is derived from an EMBL/GenBank/DDBJ whole genome shotgun (WGS) entry which is preliminary data.</text>
</comment>
<gene>
    <name evidence="1" type="ORF">HIR71_06750</name>
</gene>
<dbReference type="AlphaFoldDB" id="A0A7Y0LY05"/>
<evidence type="ECO:0000313" key="1">
    <source>
        <dbReference type="EMBL" id="NMR19924.1"/>
    </source>
</evidence>
<accession>A0A7Y0LY05</accession>
<protein>
    <submittedName>
        <fullName evidence="1">Uncharacterized protein</fullName>
    </submittedName>
</protein>
<dbReference type="Proteomes" id="UP000562124">
    <property type="component" value="Unassembled WGS sequence"/>
</dbReference>
<keyword evidence="2" id="KW-1185">Reference proteome</keyword>
<reference evidence="1 2" key="1">
    <citation type="submission" date="2020-04" db="EMBL/GenBank/DDBJ databases">
        <title>Sequencing and Assembly of C. fimi.</title>
        <authorList>
            <person name="Ramsey A.R."/>
        </authorList>
    </citation>
    <scope>NUCLEOTIDE SEQUENCE [LARGE SCALE GENOMIC DNA]</scope>
    <source>
        <strain evidence="1 2">SB</strain>
    </source>
</reference>